<keyword evidence="1" id="KW-0472">Membrane</keyword>
<feature type="domain" description="TadE-like" evidence="2">
    <location>
        <begin position="14"/>
        <end position="55"/>
    </location>
</feature>
<gene>
    <name evidence="3" type="ORF">AVDCRST_MAG31-186</name>
</gene>
<dbReference type="RefSeq" id="WP_294167463.1">
    <property type="nucleotide sequence ID" value="NZ_CADCWA010000011.1"/>
</dbReference>
<evidence type="ECO:0000256" key="1">
    <source>
        <dbReference type="SAM" id="Phobius"/>
    </source>
</evidence>
<protein>
    <recommendedName>
        <fullName evidence="2">TadE-like domain-containing protein</fullName>
    </recommendedName>
</protein>
<dbReference type="EMBL" id="CADCWA010000011">
    <property type="protein sequence ID" value="CAA9497914.1"/>
    <property type="molecule type" value="Genomic_DNA"/>
</dbReference>
<accession>A0A6J4SF45</accession>
<feature type="transmembrane region" description="Helical" evidence="1">
    <location>
        <begin position="15"/>
        <end position="35"/>
    </location>
</feature>
<evidence type="ECO:0000259" key="2">
    <source>
        <dbReference type="Pfam" id="PF07811"/>
    </source>
</evidence>
<keyword evidence="1" id="KW-1133">Transmembrane helix</keyword>
<reference evidence="3" key="1">
    <citation type="submission" date="2020-02" db="EMBL/GenBank/DDBJ databases">
        <authorList>
            <person name="Meier V. D."/>
        </authorList>
    </citation>
    <scope>NUCLEOTIDE SEQUENCE</scope>
    <source>
        <strain evidence="3">AVDCRST_MAG31</strain>
    </source>
</reference>
<proteinExistence type="predicted"/>
<name>A0A6J4SF45_9SPHN</name>
<sequence length="163" mass="17804">MMRALQQLHRDERGVAIVELAIAAPILACLLMGAADIGNAFSRKLALEQGAQRAVEKVMQTTELANVQDTIAGEVAIQADVDESQVTVTFPRYCDEREMPDVARDEETGLAEGEKCAATETEGHYILVVVTDEYTPFFPALSMGRKLANGNYQVRAEAGMRTK</sequence>
<keyword evidence="1" id="KW-0812">Transmembrane</keyword>
<dbReference type="Pfam" id="PF07811">
    <property type="entry name" value="TadE"/>
    <property type="match status" value="1"/>
</dbReference>
<evidence type="ECO:0000313" key="3">
    <source>
        <dbReference type="EMBL" id="CAA9497914.1"/>
    </source>
</evidence>
<organism evidence="3">
    <name type="scientific">uncultured Sphingomonas sp</name>
    <dbReference type="NCBI Taxonomy" id="158754"/>
    <lineage>
        <taxon>Bacteria</taxon>
        <taxon>Pseudomonadati</taxon>
        <taxon>Pseudomonadota</taxon>
        <taxon>Alphaproteobacteria</taxon>
        <taxon>Sphingomonadales</taxon>
        <taxon>Sphingomonadaceae</taxon>
        <taxon>Sphingomonas</taxon>
        <taxon>environmental samples</taxon>
    </lineage>
</organism>
<dbReference type="AlphaFoldDB" id="A0A6J4SF45"/>
<dbReference type="InterPro" id="IPR012495">
    <property type="entry name" value="TadE-like_dom"/>
</dbReference>